<comment type="caution">
    <text evidence="1">The sequence shown here is derived from an EMBL/GenBank/DDBJ whole genome shotgun (WGS) entry which is preliminary data.</text>
</comment>
<accession>A0A9D1JFG5</accession>
<dbReference type="EMBL" id="DVHU01000041">
    <property type="protein sequence ID" value="HIR92695.1"/>
    <property type="molecule type" value="Genomic_DNA"/>
</dbReference>
<name>A0A9D1JFG5_9FIRM</name>
<sequence>MRIDISGGKRWNNWAKRQLAKVVLYFLYGGIYELYKRDGRVRKEILGWPDGMTYCLSCGPQGPRLFFRKTGKQLQRLNPRVQRYYDTCITFKSLEDAILVLTGRMGIAGAYAAHAFTLHGDIGTAMELTRCVDVVESYLFPRVMTKRILRQVARKEFSALRLYLWILVGMVRGAYTESREEKKPFRIKSMHRKFEEEQQ</sequence>
<proteinExistence type="predicted"/>
<evidence type="ECO:0000313" key="1">
    <source>
        <dbReference type="EMBL" id="HIR92695.1"/>
    </source>
</evidence>
<dbReference type="AlphaFoldDB" id="A0A9D1JFG5"/>
<protein>
    <submittedName>
        <fullName evidence="1">Uncharacterized protein</fullName>
    </submittedName>
</protein>
<dbReference type="Proteomes" id="UP000886841">
    <property type="component" value="Unassembled WGS sequence"/>
</dbReference>
<organism evidence="1 2">
    <name type="scientific">Candidatus Egerieimonas intestinavium</name>
    <dbReference type="NCBI Taxonomy" id="2840777"/>
    <lineage>
        <taxon>Bacteria</taxon>
        <taxon>Bacillati</taxon>
        <taxon>Bacillota</taxon>
        <taxon>Clostridia</taxon>
        <taxon>Lachnospirales</taxon>
        <taxon>Lachnospiraceae</taxon>
        <taxon>Lachnospiraceae incertae sedis</taxon>
        <taxon>Candidatus Egerieimonas</taxon>
    </lineage>
</organism>
<evidence type="ECO:0000313" key="2">
    <source>
        <dbReference type="Proteomes" id="UP000886841"/>
    </source>
</evidence>
<reference evidence="1" key="2">
    <citation type="journal article" date="2021" name="PeerJ">
        <title>Extensive microbial diversity within the chicken gut microbiome revealed by metagenomics and culture.</title>
        <authorList>
            <person name="Gilroy R."/>
            <person name="Ravi A."/>
            <person name="Getino M."/>
            <person name="Pursley I."/>
            <person name="Horton D.L."/>
            <person name="Alikhan N.F."/>
            <person name="Baker D."/>
            <person name="Gharbi K."/>
            <person name="Hall N."/>
            <person name="Watson M."/>
            <person name="Adriaenssens E.M."/>
            <person name="Foster-Nyarko E."/>
            <person name="Jarju S."/>
            <person name="Secka A."/>
            <person name="Antonio M."/>
            <person name="Oren A."/>
            <person name="Chaudhuri R.R."/>
            <person name="La Ragione R."/>
            <person name="Hildebrand F."/>
            <person name="Pallen M.J."/>
        </authorList>
    </citation>
    <scope>NUCLEOTIDE SEQUENCE</scope>
    <source>
        <strain evidence="1">ChiSxjej1B13-7041</strain>
    </source>
</reference>
<reference evidence="1" key="1">
    <citation type="submission" date="2020-10" db="EMBL/GenBank/DDBJ databases">
        <authorList>
            <person name="Gilroy R."/>
        </authorList>
    </citation>
    <scope>NUCLEOTIDE SEQUENCE</scope>
    <source>
        <strain evidence="1">ChiSxjej1B13-7041</strain>
    </source>
</reference>
<gene>
    <name evidence="1" type="ORF">IAB98_04670</name>
</gene>